<keyword evidence="8" id="KW-0325">Glycoprotein</keyword>
<feature type="transmembrane region" description="Helical" evidence="11">
    <location>
        <begin position="841"/>
        <end position="866"/>
    </location>
</feature>
<feature type="domain" description="G-protein coupled receptors family 1 profile" evidence="12">
    <location>
        <begin position="931"/>
        <end position="1170"/>
    </location>
</feature>
<dbReference type="PANTHER" id="PTHR24246">
    <property type="entry name" value="OLFACTORY RECEPTOR AND ADENOSINE RECEPTOR"/>
    <property type="match status" value="1"/>
</dbReference>
<comment type="caution">
    <text evidence="13">The sequence shown here is derived from an EMBL/GenBank/DDBJ whole genome shotgun (WGS) entry which is preliminary data.</text>
</comment>
<feature type="domain" description="G-protein coupled receptors family 1 profile" evidence="12">
    <location>
        <begin position="1205"/>
        <end position="1437"/>
    </location>
</feature>
<keyword evidence="2" id="KW-1003">Cell membrane</keyword>
<feature type="transmembrane region" description="Helical" evidence="11">
    <location>
        <begin position="401"/>
        <end position="423"/>
    </location>
</feature>
<feature type="transmembrane region" description="Helical" evidence="11">
    <location>
        <begin position="954"/>
        <end position="976"/>
    </location>
</feature>
<feature type="transmembrane region" description="Helical" evidence="11">
    <location>
        <begin position="815"/>
        <end position="835"/>
    </location>
</feature>
<evidence type="ECO:0000256" key="9">
    <source>
        <dbReference type="ARBA" id="ARBA00023224"/>
    </source>
</evidence>
<feature type="transmembrane region" description="Helical" evidence="11">
    <location>
        <begin position="1386"/>
        <end position="1405"/>
    </location>
</feature>
<feature type="transmembrane region" description="Helical" evidence="11">
    <location>
        <begin position="1060"/>
        <end position="1079"/>
    </location>
</feature>
<evidence type="ECO:0000256" key="6">
    <source>
        <dbReference type="ARBA" id="ARBA00023136"/>
    </source>
</evidence>
<comment type="subcellular location">
    <subcellularLocation>
        <location evidence="1">Cell membrane</location>
        <topology evidence="1">Multi-pass membrane protein</topology>
    </subcellularLocation>
</comment>
<evidence type="ECO:0000256" key="5">
    <source>
        <dbReference type="ARBA" id="ARBA00023040"/>
    </source>
</evidence>
<feature type="transmembrane region" description="Helical" evidence="11">
    <location>
        <begin position="540"/>
        <end position="559"/>
    </location>
</feature>
<evidence type="ECO:0000256" key="8">
    <source>
        <dbReference type="ARBA" id="ARBA00023180"/>
    </source>
</evidence>
<protein>
    <recommendedName>
        <fullName evidence="12">G-protein coupled receptors family 1 profile domain-containing protein</fullName>
    </recommendedName>
</protein>
<evidence type="ECO:0000256" key="2">
    <source>
        <dbReference type="ARBA" id="ARBA00022475"/>
    </source>
</evidence>
<feature type="transmembrane region" description="Helical" evidence="11">
    <location>
        <begin position="99"/>
        <end position="120"/>
    </location>
</feature>
<feature type="transmembrane region" description="Helical" evidence="11">
    <location>
        <begin position="1120"/>
        <end position="1139"/>
    </location>
</feature>
<feature type="transmembrane region" description="Helical" evidence="11">
    <location>
        <begin position="516"/>
        <end position="534"/>
    </location>
</feature>
<keyword evidence="6 11" id="KW-0472">Membrane</keyword>
<feature type="transmembrane region" description="Helical" evidence="11">
    <location>
        <begin position="627"/>
        <end position="649"/>
    </location>
</feature>
<comment type="similarity">
    <text evidence="10">Belongs to the G-protein coupled receptor 1 family.</text>
</comment>
<feature type="transmembrane region" description="Helical" evidence="11">
    <location>
        <begin position="162"/>
        <end position="182"/>
    </location>
</feature>
<gene>
    <name evidence="13" type="ORF">PLOB_00033284</name>
</gene>
<evidence type="ECO:0000256" key="1">
    <source>
        <dbReference type="ARBA" id="ARBA00004651"/>
    </source>
</evidence>
<dbReference type="PRINTS" id="PR00237">
    <property type="entry name" value="GPCRRHODOPSN"/>
</dbReference>
<feature type="transmembrane region" description="Helical" evidence="11">
    <location>
        <begin position="217"/>
        <end position="236"/>
    </location>
</feature>
<feature type="domain" description="G-protein coupled receptors family 1 profile" evidence="12">
    <location>
        <begin position="415"/>
        <end position="647"/>
    </location>
</feature>
<feature type="transmembrane region" description="Helical" evidence="11">
    <location>
        <begin position="303"/>
        <end position="320"/>
    </location>
</feature>
<feature type="transmembrane region" description="Helical" evidence="11">
    <location>
        <begin position="1036"/>
        <end position="1054"/>
    </location>
</feature>
<dbReference type="PROSITE" id="PS00237">
    <property type="entry name" value="G_PROTEIN_RECEP_F1_1"/>
    <property type="match status" value="2"/>
</dbReference>
<evidence type="ECO:0000256" key="4">
    <source>
        <dbReference type="ARBA" id="ARBA00022989"/>
    </source>
</evidence>
<feature type="transmembrane region" description="Helical" evidence="11">
    <location>
        <begin position="1330"/>
        <end position="1349"/>
    </location>
</feature>
<dbReference type="SUPFAM" id="SSF81321">
    <property type="entry name" value="Family A G protein-coupled receptor-like"/>
    <property type="match status" value="4"/>
</dbReference>
<keyword evidence="14" id="KW-1185">Reference proteome</keyword>
<evidence type="ECO:0000256" key="3">
    <source>
        <dbReference type="ARBA" id="ARBA00022692"/>
    </source>
</evidence>
<feature type="domain" description="G-protein coupled receptors family 1 profile" evidence="12">
    <location>
        <begin position="28"/>
        <end position="267"/>
    </location>
</feature>
<feature type="transmembrane region" description="Helical" evidence="11">
    <location>
        <begin position="1417"/>
        <end position="1439"/>
    </location>
</feature>
<name>A0ABN8P0P1_9CNID</name>
<feature type="transmembrane region" description="Helical" evidence="11">
    <location>
        <begin position="1191"/>
        <end position="1213"/>
    </location>
</feature>
<reference evidence="13 14" key="1">
    <citation type="submission" date="2022-05" db="EMBL/GenBank/DDBJ databases">
        <authorList>
            <consortium name="Genoscope - CEA"/>
            <person name="William W."/>
        </authorList>
    </citation>
    <scope>NUCLEOTIDE SEQUENCE [LARGE SCALE GENOMIC DNA]</scope>
</reference>
<evidence type="ECO:0000256" key="7">
    <source>
        <dbReference type="ARBA" id="ARBA00023170"/>
    </source>
</evidence>
<feature type="transmembrane region" description="Helical" evidence="11">
    <location>
        <begin position="596"/>
        <end position="615"/>
    </location>
</feature>
<dbReference type="EMBL" id="CALNXK010000044">
    <property type="protein sequence ID" value="CAH3127949.1"/>
    <property type="molecule type" value="Genomic_DNA"/>
</dbReference>
<evidence type="ECO:0000256" key="11">
    <source>
        <dbReference type="SAM" id="Phobius"/>
    </source>
</evidence>
<keyword evidence="4 11" id="KW-1133">Transmembrane helix</keyword>
<feature type="transmembrane region" description="Helical" evidence="11">
    <location>
        <begin position="435"/>
        <end position="457"/>
    </location>
</feature>
<dbReference type="InterPro" id="IPR017452">
    <property type="entry name" value="GPCR_Rhodpsn_7TM"/>
</dbReference>
<keyword evidence="9 10" id="KW-0807">Transducer</keyword>
<feature type="transmembrane region" description="Helical" evidence="11">
    <location>
        <begin position="1267"/>
        <end position="1285"/>
    </location>
</feature>
<evidence type="ECO:0000256" key="10">
    <source>
        <dbReference type="RuleBase" id="RU000688"/>
    </source>
</evidence>
<proteinExistence type="inferred from homology"/>
<dbReference type="Gene3D" id="1.20.1070.10">
    <property type="entry name" value="Rhodopsin 7-helix transmembrane proteins"/>
    <property type="match status" value="6"/>
</dbReference>
<dbReference type="PANTHER" id="PTHR24246:SF27">
    <property type="entry name" value="ADENOSINE RECEPTOR, ISOFORM A"/>
    <property type="match status" value="1"/>
</dbReference>
<keyword evidence="3 10" id="KW-0812">Transmembrane</keyword>
<keyword evidence="5 10" id="KW-0297">G-protein coupled receptor</keyword>
<sequence>MASAEGLHLTLVINSFFNAFLSFTAIVLNIITMQALRKTSSLPKTLKTLLLSLAVSDLGVGFLVQPLYLAILVMIIKQNTNSTAYKAVNEAYLIQKKTLVFASNFSVFALAVDRFLAIYLHLRYQELVTHKRVVAVVISVWVFSASISILRKLYDCDIMRAVILVVCVVTTGLLYCKIYAAVRHHTKQIHALQVQQATQNEDMANATRLKKSSLATFYIYFVYLVCYLPICCVVFAKANGETPLLSHLWYITLTLVFLNSSLNPLIYCWKMRHIRQTIKVIFEFTEFLENHVAPGLRTREKTVALFIFTVCLSLIYSSFFESKEVFMHNEISRTLRFSYDLSRDIFSILRLGKVIPKEPLPTSSTIHIEHAKFKFFCDVNQTVTVASTVFVSKCECLNLTFVFFNAFFSFTAIVLNIITMQALRKTSSLPKTLKTLLLSLAVSDLGVGLLVHPLYVATLVIEKNSTAYSTVELARSIQARILVFASNFGVFAIAVDRFLAIHLHLRYQELVTHKRVVAVVISVWVFSASISYPSHPIMRAVIVVVCVTTTGLLYCKIYASVRHHINQIHALQVQQATQNEDMTNAARLKKSSLATFYVYFVYLVCYLPLSCYLFAKTVNGETPLLSHLLYFTRTLVFLNSSLNPLIYCWKMRHIRQTVMDILRNIFAISIKPLKNKLFSVTNNPSTLEIELVPTILQSFSFTLYNSYTCPLIQTFCASPNSFHLRTDCSLCNTTLKPLTTKIQCCTAVLIYSTCNQIKTSSCSSSYSRYYELVYLSVPTPHHSCMNTNQIRALQVPEQVAQNGDMANAARLRKTAVATFHMYILFLIFHIYITRFMGEMSYVFSLAFFSLPLIFTLHWWPLAFLIFSPQLQNCHNLNLLLGHEDFQRFQGNFLPDLNLSARKILNFMASAEGLHLTLVFFNAFLSFTAIVLNIITMQALRKTSSLPKTLKTLLLSLAVSDLGVGLLVQPLYLAILVMEIKQNTNSAAYHTVKKALSIQGRTLVFASHFGVFGLAVDRFLAIQLHLRYQELVTHKRVVAVVISVWVFSASISILHDWSGFYIMKAVIFVVCVITTGLLYCKIYASVRHHTNQIHALQVQQATQNEDMANAARLKKSSLATFYVYFVYLVCYLPLYCVVFAQTNGETPLLSHLSYFTRTLAYLNSSLNPLIYCWKMRHIRQTMASAEGLNLTFVFFNAFLSFTAIVLNIITMQALRKTSSLPKTLKTLLLSLAVSDLGVGLLVHPLYVATLVIEKISTAYSTVELARSIQAKILVFASHFGVFAIAVDRFLAIQLHLRYQELVTHKRVVAVVISVWVFSASISYPSHRIMRAVIVVVCVTTTGLLYCKIYASVRHHTNQIHALQVQQATQNEDMTNAARLKKSSLATFYVYFVYLVCYLPLSCYLFSETVNGDTPLLSHLLYFTRTLVFLNSSLNPLIYCWKMRHIRQTVMDILRNIFAICPR</sequence>
<dbReference type="Pfam" id="PF00001">
    <property type="entry name" value="7tm_1"/>
    <property type="match status" value="7"/>
</dbReference>
<evidence type="ECO:0000259" key="12">
    <source>
        <dbReference type="PROSITE" id="PS50262"/>
    </source>
</evidence>
<feature type="transmembrane region" description="Helical" evidence="11">
    <location>
        <begin position="248"/>
        <end position="269"/>
    </location>
</feature>
<feature type="transmembrane region" description="Helical" evidence="11">
    <location>
        <begin position="1225"/>
        <end position="1247"/>
    </location>
</feature>
<dbReference type="PROSITE" id="PS50262">
    <property type="entry name" value="G_PROTEIN_RECEP_F1_2"/>
    <property type="match status" value="4"/>
</dbReference>
<organism evidence="13 14">
    <name type="scientific">Porites lobata</name>
    <dbReference type="NCBI Taxonomy" id="104759"/>
    <lineage>
        <taxon>Eukaryota</taxon>
        <taxon>Metazoa</taxon>
        <taxon>Cnidaria</taxon>
        <taxon>Anthozoa</taxon>
        <taxon>Hexacorallia</taxon>
        <taxon>Scleractinia</taxon>
        <taxon>Fungiina</taxon>
        <taxon>Poritidae</taxon>
        <taxon>Porites</taxon>
    </lineage>
</organism>
<accession>A0ABN8P0P1</accession>
<feature type="transmembrane region" description="Helical" evidence="11">
    <location>
        <begin position="912"/>
        <end position="934"/>
    </location>
</feature>
<feature type="transmembrane region" description="Helical" evidence="11">
    <location>
        <begin position="49"/>
        <end position="76"/>
    </location>
</feature>
<feature type="transmembrane region" description="Helical" evidence="11">
    <location>
        <begin position="132"/>
        <end position="150"/>
    </location>
</feature>
<dbReference type="Proteomes" id="UP001159405">
    <property type="component" value="Unassembled WGS sequence"/>
</dbReference>
<evidence type="ECO:0000313" key="13">
    <source>
        <dbReference type="EMBL" id="CAH3127949.1"/>
    </source>
</evidence>
<dbReference type="CDD" id="cd00637">
    <property type="entry name" value="7tm_classA_rhodopsin-like"/>
    <property type="match status" value="4"/>
</dbReference>
<keyword evidence="7 10" id="KW-0675">Receptor</keyword>
<dbReference type="InterPro" id="IPR000276">
    <property type="entry name" value="GPCR_Rhodpsn"/>
</dbReference>
<evidence type="ECO:0000313" key="14">
    <source>
        <dbReference type="Proteomes" id="UP001159405"/>
    </source>
</evidence>
<feature type="transmembrane region" description="Helical" evidence="11">
    <location>
        <begin position="6"/>
        <end position="28"/>
    </location>
</feature>
<feature type="transmembrane region" description="Helical" evidence="11">
    <location>
        <begin position="477"/>
        <end position="495"/>
    </location>
</feature>